<proteinExistence type="predicted"/>
<dbReference type="AlphaFoldDB" id="A0A6A5QLG4"/>
<dbReference type="Proteomes" id="UP000800096">
    <property type="component" value="Unassembled WGS sequence"/>
</dbReference>
<dbReference type="EMBL" id="ML979136">
    <property type="protein sequence ID" value="KAF1915304.1"/>
    <property type="molecule type" value="Genomic_DNA"/>
</dbReference>
<keyword evidence="2" id="KW-1185">Reference proteome</keyword>
<protein>
    <submittedName>
        <fullName evidence="1">Uncharacterized protein</fullName>
    </submittedName>
</protein>
<evidence type="ECO:0000313" key="1">
    <source>
        <dbReference type="EMBL" id="KAF1915304.1"/>
    </source>
</evidence>
<organism evidence="1 2">
    <name type="scientific">Ampelomyces quisqualis</name>
    <name type="common">Powdery mildew agent</name>
    <dbReference type="NCBI Taxonomy" id="50730"/>
    <lineage>
        <taxon>Eukaryota</taxon>
        <taxon>Fungi</taxon>
        <taxon>Dikarya</taxon>
        <taxon>Ascomycota</taxon>
        <taxon>Pezizomycotina</taxon>
        <taxon>Dothideomycetes</taxon>
        <taxon>Pleosporomycetidae</taxon>
        <taxon>Pleosporales</taxon>
        <taxon>Pleosporineae</taxon>
        <taxon>Phaeosphaeriaceae</taxon>
        <taxon>Ampelomyces</taxon>
    </lineage>
</organism>
<sequence>MWTTYVRKGDHLNCVMVATDTGAGFLLEDTRKPPSAASPWSGDLKHELSKWGWHESDNDKGWDCDYERMRLGNAFKGLGLNAKSKYEDDGDPADGDNECFSITHYDKENAKDPDAEWPQMKPVTEQKYKVNGKEFMSTGAYYEFAINNKGGGIIGKNLQSPVVAVIDRENWGRKAAESELPEIRFASDVYWGYWFRDNPNIKNLRVYGADNVVNDATVLLVARAFKNNKIDKLTPWPGVSFAKDSDEGKALIGSPIGATIAHLIARHKSDLGIKRISNVIVVTNDEPARPKFGERPRKDLHLFYQIEDVPADDIPEDKPENTRLVSSRSLGARNRLRMRHEMKDGLRIHTFSY</sequence>
<gene>
    <name evidence="1" type="ORF">BDU57DRAFT_476936</name>
</gene>
<dbReference type="OrthoDB" id="5337308at2759"/>
<accession>A0A6A5QLG4</accession>
<evidence type="ECO:0000313" key="2">
    <source>
        <dbReference type="Proteomes" id="UP000800096"/>
    </source>
</evidence>
<name>A0A6A5QLG4_AMPQU</name>
<reference evidence="1" key="1">
    <citation type="journal article" date="2020" name="Stud. Mycol.">
        <title>101 Dothideomycetes genomes: a test case for predicting lifestyles and emergence of pathogens.</title>
        <authorList>
            <person name="Haridas S."/>
            <person name="Albert R."/>
            <person name="Binder M."/>
            <person name="Bloem J."/>
            <person name="Labutti K."/>
            <person name="Salamov A."/>
            <person name="Andreopoulos B."/>
            <person name="Baker S."/>
            <person name="Barry K."/>
            <person name="Bills G."/>
            <person name="Bluhm B."/>
            <person name="Cannon C."/>
            <person name="Castanera R."/>
            <person name="Culley D."/>
            <person name="Daum C."/>
            <person name="Ezra D."/>
            <person name="Gonzalez J."/>
            <person name="Henrissat B."/>
            <person name="Kuo A."/>
            <person name="Liang C."/>
            <person name="Lipzen A."/>
            <person name="Lutzoni F."/>
            <person name="Magnuson J."/>
            <person name="Mondo S."/>
            <person name="Nolan M."/>
            <person name="Ohm R."/>
            <person name="Pangilinan J."/>
            <person name="Park H.-J."/>
            <person name="Ramirez L."/>
            <person name="Alfaro M."/>
            <person name="Sun H."/>
            <person name="Tritt A."/>
            <person name="Yoshinaga Y."/>
            <person name="Zwiers L.-H."/>
            <person name="Turgeon B."/>
            <person name="Goodwin S."/>
            <person name="Spatafora J."/>
            <person name="Crous P."/>
            <person name="Grigoriev I."/>
        </authorList>
    </citation>
    <scope>NUCLEOTIDE SEQUENCE</scope>
    <source>
        <strain evidence="1">HMLAC05119</strain>
    </source>
</reference>